<gene>
    <name evidence="2" type="ORF">BJ958_002244</name>
</gene>
<protein>
    <recommendedName>
        <fullName evidence="4">DUF2157 domain-containing protein</fullName>
    </recommendedName>
</protein>
<feature type="transmembrane region" description="Helical" evidence="1">
    <location>
        <begin position="485"/>
        <end position="505"/>
    </location>
</feature>
<feature type="transmembrane region" description="Helical" evidence="1">
    <location>
        <begin position="163"/>
        <end position="184"/>
    </location>
</feature>
<dbReference type="NCBIfam" id="NF047321">
    <property type="entry name" value="SCO7613_CTERM"/>
    <property type="match status" value="1"/>
</dbReference>
<feature type="transmembrane region" description="Helical" evidence="1">
    <location>
        <begin position="634"/>
        <end position="652"/>
    </location>
</feature>
<sequence>MRYADPLLCPDCRSGLPAGAPVCPTCHLLVRHPLAVELFGALQRADGLLARLRTASDAVHAVPSSPAAPVPAGSAPAAGLPTYPAPPPAPPSPAGVSFASVPKILLGLGAFCLLVAAVIFLAVSWSTLGVGGRTAVLAGLTLAAGASALLLHRAGLRIAGESLVVVALGMLALDVVGAGTAGWFGDAGAAAIACATGGVVALAGVALGLVRVAGRPRLVAPQVIAGIGIVVGYAGAVGATDHWLVAGHVVTAVGVAVVLLARRVDAPVLLWSGAGGSALTWLGTAGAGFVESVLTPDLHQLWADGSGWSLLASAAVLLVPGAVARHHDLLLAGASGAAMLVTVVLTLPCVDTDARTVGLVALGTTAAWVLALGVLPRPVRVIAFAPAGAGCLVLLALAAETAGTALDRWSRVSDVFDRSFGVRLTSPDAATEPLLLVPSLLTVLACVALVDRDRARRSLPGWARVAGVVTGLGAATTVASYDVPLAAPVAVLTATALGVLALSLLTAGAEATAWALAGSAVTAGVALGALPSDGLVLASLAPLAAALTGIAVAGRQPATRVVAGVGAPAALGLATAAAAMVVADDAAWVSVPVLLAVGVLALALPRLEVELPAVAVAGLSLPVSLVTASDTGGYAALWLTVAGCLFGATALLHESRRGCAVVGTALLLLASWVRLADLEVRAPEAYTLPLAVGLLGLGAWRLQRSTAVGTLEALLPGLLLATIPSLLWVFGDPVSLRALALGAGCLVLTVAGATMRWSAPLVVGASVGAAVVLRELGPYAGEFPKWVWIGLAGALLTVVGITWERRLLDVRQAVGFLGRLR</sequence>
<dbReference type="EMBL" id="JACCBF010000001">
    <property type="protein sequence ID" value="NYD30698.1"/>
    <property type="molecule type" value="Genomic_DNA"/>
</dbReference>
<feature type="transmembrane region" description="Helical" evidence="1">
    <location>
        <begin position="786"/>
        <end position="803"/>
    </location>
</feature>
<dbReference type="Proteomes" id="UP000582231">
    <property type="component" value="Unassembled WGS sequence"/>
</dbReference>
<feature type="transmembrane region" description="Helical" evidence="1">
    <location>
        <begin position="536"/>
        <end position="554"/>
    </location>
</feature>
<feature type="transmembrane region" description="Helical" evidence="1">
    <location>
        <begin position="301"/>
        <end position="322"/>
    </location>
</feature>
<feature type="transmembrane region" description="Helical" evidence="1">
    <location>
        <begin position="561"/>
        <end position="580"/>
    </location>
</feature>
<evidence type="ECO:0000313" key="3">
    <source>
        <dbReference type="Proteomes" id="UP000582231"/>
    </source>
</evidence>
<feature type="transmembrane region" description="Helical" evidence="1">
    <location>
        <begin position="736"/>
        <end position="754"/>
    </location>
</feature>
<name>A0A852RJ76_9ACTN</name>
<dbReference type="AlphaFoldDB" id="A0A852RJ76"/>
<accession>A0A852RJ76</accession>
<feature type="transmembrane region" description="Helical" evidence="1">
    <location>
        <begin position="268"/>
        <end position="289"/>
    </location>
</feature>
<keyword evidence="1" id="KW-0812">Transmembrane</keyword>
<feature type="transmembrane region" description="Helical" evidence="1">
    <location>
        <begin position="462"/>
        <end position="479"/>
    </location>
</feature>
<evidence type="ECO:0000313" key="2">
    <source>
        <dbReference type="EMBL" id="NYD30698.1"/>
    </source>
</evidence>
<feature type="transmembrane region" description="Helical" evidence="1">
    <location>
        <begin position="242"/>
        <end position="261"/>
    </location>
</feature>
<feature type="transmembrane region" description="Helical" evidence="1">
    <location>
        <begin position="707"/>
        <end position="730"/>
    </location>
</feature>
<feature type="transmembrane region" description="Helical" evidence="1">
    <location>
        <begin position="659"/>
        <end position="676"/>
    </location>
</feature>
<reference evidence="2 3" key="1">
    <citation type="submission" date="2020-07" db="EMBL/GenBank/DDBJ databases">
        <title>Sequencing the genomes of 1000 actinobacteria strains.</title>
        <authorList>
            <person name="Klenk H.-P."/>
        </authorList>
    </citation>
    <scope>NUCLEOTIDE SEQUENCE [LARGE SCALE GENOMIC DNA]</scope>
    <source>
        <strain evidence="2 3">DSM 19082</strain>
    </source>
</reference>
<feature type="transmembrane region" description="Helical" evidence="1">
    <location>
        <begin position="131"/>
        <end position="151"/>
    </location>
</feature>
<keyword evidence="1" id="KW-0472">Membrane</keyword>
<feature type="transmembrane region" description="Helical" evidence="1">
    <location>
        <begin position="586"/>
        <end position="604"/>
    </location>
</feature>
<feature type="transmembrane region" description="Helical" evidence="1">
    <location>
        <begin position="217"/>
        <end position="236"/>
    </location>
</feature>
<proteinExistence type="predicted"/>
<keyword evidence="3" id="KW-1185">Reference proteome</keyword>
<feature type="transmembrane region" description="Helical" evidence="1">
    <location>
        <begin position="512"/>
        <end position="530"/>
    </location>
</feature>
<dbReference type="RefSeq" id="WP_179726918.1">
    <property type="nucleotide sequence ID" value="NZ_BAABEF010000001.1"/>
</dbReference>
<evidence type="ECO:0000256" key="1">
    <source>
        <dbReference type="SAM" id="Phobius"/>
    </source>
</evidence>
<feature type="transmembrane region" description="Helical" evidence="1">
    <location>
        <begin position="611"/>
        <end position="628"/>
    </location>
</feature>
<feature type="transmembrane region" description="Helical" evidence="1">
    <location>
        <begin position="329"/>
        <end position="348"/>
    </location>
</feature>
<keyword evidence="1" id="KW-1133">Transmembrane helix</keyword>
<evidence type="ECO:0008006" key="4">
    <source>
        <dbReference type="Google" id="ProtNLM"/>
    </source>
</evidence>
<feature type="transmembrane region" description="Helical" evidence="1">
    <location>
        <begin position="433"/>
        <end position="450"/>
    </location>
</feature>
<feature type="transmembrane region" description="Helical" evidence="1">
    <location>
        <begin position="104"/>
        <end position="125"/>
    </location>
</feature>
<feature type="transmembrane region" description="Helical" evidence="1">
    <location>
        <begin position="190"/>
        <end position="210"/>
    </location>
</feature>
<dbReference type="InterPro" id="IPR058062">
    <property type="entry name" value="SCO7613_C"/>
</dbReference>
<feature type="transmembrane region" description="Helical" evidence="1">
    <location>
        <begin position="354"/>
        <end position="374"/>
    </location>
</feature>
<organism evidence="2 3">
    <name type="scientific">Nocardioides kongjuensis</name>
    <dbReference type="NCBI Taxonomy" id="349522"/>
    <lineage>
        <taxon>Bacteria</taxon>
        <taxon>Bacillati</taxon>
        <taxon>Actinomycetota</taxon>
        <taxon>Actinomycetes</taxon>
        <taxon>Propionibacteriales</taxon>
        <taxon>Nocardioidaceae</taxon>
        <taxon>Nocardioides</taxon>
    </lineage>
</organism>
<comment type="caution">
    <text evidence="2">The sequence shown here is derived from an EMBL/GenBank/DDBJ whole genome shotgun (WGS) entry which is preliminary data.</text>
</comment>
<feature type="transmembrane region" description="Helical" evidence="1">
    <location>
        <begin position="381"/>
        <end position="399"/>
    </location>
</feature>